<dbReference type="EMBL" id="JABXXO010000010">
    <property type="protein sequence ID" value="KAF7768636.1"/>
    <property type="molecule type" value="Genomic_DNA"/>
</dbReference>
<evidence type="ECO:0000256" key="1">
    <source>
        <dbReference type="SAM" id="Coils"/>
    </source>
</evidence>
<gene>
    <name evidence="2" type="ORF">Agabi119p4_7879</name>
</gene>
<organism evidence="2 3">
    <name type="scientific">Agaricus bisporus var. burnettii</name>
    <dbReference type="NCBI Taxonomy" id="192524"/>
    <lineage>
        <taxon>Eukaryota</taxon>
        <taxon>Fungi</taxon>
        <taxon>Dikarya</taxon>
        <taxon>Basidiomycota</taxon>
        <taxon>Agaricomycotina</taxon>
        <taxon>Agaricomycetes</taxon>
        <taxon>Agaricomycetidae</taxon>
        <taxon>Agaricales</taxon>
        <taxon>Agaricineae</taxon>
        <taxon>Agaricaceae</taxon>
        <taxon>Agaricus</taxon>
    </lineage>
</organism>
<evidence type="ECO:0000313" key="3">
    <source>
        <dbReference type="Proteomes" id="UP000629468"/>
    </source>
</evidence>
<name>A0A8H7EZG8_AGABI</name>
<keyword evidence="1" id="KW-0175">Coiled coil</keyword>
<evidence type="ECO:0000313" key="2">
    <source>
        <dbReference type="EMBL" id="KAF7768636.1"/>
    </source>
</evidence>
<protein>
    <submittedName>
        <fullName evidence="2">Uncharacterized protein</fullName>
    </submittedName>
</protein>
<accession>A0A8H7EZG8</accession>
<dbReference type="Proteomes" id="UP000629468">
    <property type="component" value="Unassembled WGS sequence"/>
</dbReference>
<dbReference type="AlphaFoldDB" id="A0A8H7EZG8"/>
<proteinExistence type="predicted"/>
<sequence length="284" mass="32261">MAKPQPQPLVCVFLKLPPSHQSAQGLYEIAWNVFLPQLNRLNNAIETAQATHPVTEARKIWSEARASASRKMEELQSITITCSDIALGFLSFLHALRTGRRNSEAYHAFLDSTREAFDVAGIAQEAMLDFREDIRIVVGRIATLLSNDGKDISSFVTESSQSLLKLATGVEECNAILEEYREAIKEAQRQSLDEKDNPPSEEEFHMVQEKWQAYKLVAEPTLYNWPQLKDAVLGDEDYDGPAMSSNNLTGSTAPSISSKSHKIFFWRKLFRRIFRVFHRRESVR</sequence>
<reference evidence="2 3" key="1">
    <citation type="journal article" name="Sci. Rep.">
        <title>Telomere-to-telomere assembled and centromere annotated genomes of the two main subspecies of the button mushroom Agaricus bisporus reveal especially polymorphic chromosome ends.</title>
        <authorList>
            <person name="Sonnenberg A.S.M."/>
            <person name="Sedaghat-Telgerd N."/>
            <person name="Lavrijssen B."/>
            <person name="Ohm R.A."/>
            <person name="Hendrickx P.M."/>
            <person name="Scholtmeijer K."/>
            <person name="Baars J.J.P."/>
            <person name="van Peer A."/>
        </authorList>
    </citation>
    <scope>NUCLEOTIDE SEQUENCE [LARGE SCALE GENOMIC DNA]</scope>
    <source>
        <strain evidence="2 3">H119_p4</strain>
    </source>
</reference>
<comment type="caution">
    <text evidence="2">The sequence shown here is derived from an EMBL/GenBank/DDBJ whole genome shotgun (WGS) entry which is preliminary data.</text>
</comment>
<feature type="coiled-coil region" evidence="1">
    <location>
        <begin position="170"/>
        <end position="197"/>
    </location>
</feature>